<keyword evidence="2" id="KW-0732">Signal</keyword>
<keyword evidence="1" id="KW-0812">Transmembrane</keyword>
<gene>
    <name evidence="3" type="ORF">AVDCRST_MAG17-2343</name>
</gene>
<evidence type="ECO:0000256" key="2">
    <source>
        <dbReference type="SAM" id="SignalP"/>
    </source>
</evidence>
<accession>A0A6J4T9G9</accession>
<protein>
    <submittedName>
        <fullName evidence="3">Uncharacterized protein</fullName>
    </submittedName>
</protein>
<dbReference type="AlphaFoldDB" id="A0A6J4T9G9"/>
<keyword evidence="1" id="KW-0472">Membrane</keyword>
<evidence type="ECO:0000313" key="3">
    <source>
        <dbReference type="EMBL" id="CAA9516946.1"/>
    </source>
</evidence>
<sequence>MPRTLFPTLLVTFGLMLATAAPVLAVGTDDGEGFLGEANDRIITAFSMGVIAFFPLVALLLSLMQSALDKRKARRKTASERRRSGW</sequence>
<evidence type="ECO:0000256" key="1">
    <source>
        <dbReference type="SAM" id="Phobius"/>
    </source>
</evidence>
<proteinExistence type="predicted"/>
<feature type="transmembrane region" description="Helical" evidence="1">
    <location>
        <begin position="41"/>
        <end position="64"/>
    </location>
</feature>
<keyword evidence="1" id="KW-1133">Transmembrane helix</keyword>
<feature type="chain" id="PRO_5038599839" evidence="2">
    <location>
        <begin position="26"/>
        <end position="86"/>
    </location>
</feature>
<reference evidence="3" key="1">
    <citation type="submission" date="2020-02" db="EMBL/GenBank/DDBJ databases">
        <authorList>
            <person name="Meier V. D."/>
        </authorList>
    </citation>
    <scope>NUCLEOTIDE SEQUENCE</scope>
    <source>
        <strain evidence="3">AVDCRST_MAG17</strain>
    </source>
</reference>
<organism evidence="3">
    <name type="scientific">uncultured Solirubrobacterales bacterium</name>
    <dbReference type="NCBI Taxonomy" id="768556"/>
    <lineage>
        <taxon>Bacteria</taxon>
        <taxon>Bacillati</taxon>
        <taxon>Actinomycetota</taxon>
        <taxon>Thermoleophilia</taxon>
        <taxon>Solirubrobacterales</taxon>
        <taxon>environmental samples</taxon>
    </lineage>
</organism>
<feature type="signal peptide" evidence="2">
    <location>
        <begin position="1"/>
        <end position="25"/>
    </location>
</feature>
<name>A0A6J4T9G9_9ACTN</name>
<dbReference type="EMBL" id="CADCVV010000190">
    <property type="protein sequence ID" value="CAA9516946.1"/>
    <property type="molecule type" value="Genomic_DNA"/>
</dbReference>